<evidence type="ECO:0000259" key="3">
    <source>
        <dbReference type="PROSITE" id="PS51841"/>
    </source>
</evidence>
<dbReference type="GO" id="GO:0004519">
    <property type="term" value="F:endonuclease activity"/>
    <property type="evidence" value="ECO:0007669"/>
    <property type="project" value="UniProtKB-KW"/>
</dbReference>
<dbReference type="CDD" id="cd04486">
    <property type="entry name" value="YhcR_OBF_like"/>
    <property type="match status" value="1"/>
</dbReference>
<keyword evidence="4" id="KW-0255">Endonuclease</keyword>
<gene>
    <name evidence="4" type="ORF">KME65_04490</name>
</gene>
<keyword evidence="4" id="KW-0540">Nuclease</keyword>
<dbReference type="Proteomes" id="UP000770889">
    <property type="component" value="Unassembled WGS sequence"/>
</dbReference>
<feature type="chain" id="PRO_5037460725" evidence="2">
    <location>
        <begin position="22"/>
        <end position="1139"/>
    </location>
</feature>
<protein>
    <submittedName>
        <fullName evidence="4">Endonuclease/exonuclease/phosphatase family protein</fullName>
    </submittedName>
</protein>
<evidence type="ECO:0000313" key="5">
    <source>
        <dbReference type="Proteomes" id="UP000770889"/>
    </source>
</evidence>
<dbReference type="PANTHER" id="PTHR42834:SF1">
    <property type="entry name" value="ENDONUCLEASE_EXONUCLEASE_PHOSPHATASE FAMILY PROTEIN (AFU_ORTHOLOGUE AFUA_3G09210)"/>
    <property type="match status" value="1"/>
</dbReference>
<sequence>MHHQKTLLALLLGLSATAALSDTPVFINEIHYDNTGTDVNEFVEIAGPEGTDLSGWQLVFYNGAASSLSVYSTIDLSGVLADDTASGYGFWVYSAPTNGIQNGTPDGIALVDSSGGVVQFLSYEGSFTASGGPADGMTSVDIGVAEISSTPVGLSLQLQGSGTLDTDFVWVADLDDTPDLPNIGQSLNGSDPGDGGDGGDGGTPDSLAIYEIQGAAHSSPYAGQQVTTSGVVTAVDSNAFFVQDPLGDGDPLTSDAIYIFTQSAPTVAVGDLVEISGVVSEYTPGGSATGNLSTTQFYRPDVVVVSQGNMPPDPVMIGQGGRVPPQQVIDNDQLQQFDPQEDGIDFYESLEAMRVKVMDAVAVSATNRFGEIFVLANMGEGATGLNQRGGITIRPYDFNPERIQIDFDSGIHNLYQVVDTGDRLGDVTGVVGYSYGNFEVYPTEDFTAQSGDLEADASTLVAEQERQLTIASFNLLNLDPNDEDGDADLADGRFDRLAAQIVNSLNAPDIIGLQEIQDNSGSLDDGVVDADLTLQELTKAIKNAGGPDYQYIDNPPQDNQDGGQPGGNIRVAYLFNPETVEVDWESVTRVTDSDLSDGDAFFDSRKPLYARFKAADDEFHLINNHFSSKGGSTPLFGQVQPPVNGSEDERIAQAGVVNGLVTSILEEDPEANVVVLGDLNEFEFMEPLKVLKGGDTPEMVNMTESLPVLERYSYNYQGNAQALDHILVSYSLAARAEYDAVHLNSEFYDAASDHDPVLLRLNMEELDKTLRFATFNASLNRSAAGELISDLSTADDPQAKAVAEIIQRVRPDVLLLNEFDYDPSGTAIRLFMRNYLGKRQNGAKRIKYKHVYFAESNTGIPTGLDMDNDGSSDGPGDAQGFGFYPGQYGMALLSRYPIKRNEVRSFQHFLWKDMPDSMLPFDWYSAEEQEILRLSSKSHWDIPVKVKGRVVHVLASHPTPPVFDGDEDRNGRRNHDEIRFWIDYIAGADYMYDDKGRVGGLKSGEQFVILGDLNADPHDGDSTGNPAGKLLTSPLINTSITPVSIGGADAALRQGGINTTHLGGADFDTADFADWTPGNLRVDYVLPSMGLDMVNAGVFWPAANDPLFGLVGDWPFPSSDHRLVWIDVLKKSKDGRKEQ</sequence>
<feature type="domain" description="LTD" evidence="3">
    <location>
        <begin position="14"/>
        <end position="125"/>
    </location>
</feature>
<dbReference type="PANTHER" id="PTHR42834">
    <property type="entry name" value="ENDONUCLEASE/EXONUCLEASE/PHOSPHATASE FAMILY PROTEIN (AFU_ORTHOLOGUE AFUA_3G09210)"/>
    <property type="match status" value="1"/>
</dbReference>
<dbReference type="InterPro" id="IPR036691">
    <property type="entry name" value="Endo/exonu/phosph_ase_sf"/>
</dbReference>
<feature type="region of interest" description="Disordered" evidence="1">
    <location>
        <begin position="180"/>
        <end position="206"/>
    </location>
</feature>
<proteinExistence type="predicted"/>
<name>A0A944MBW0_9GAMM</name>
<dbReference type="InterPro" id="IPR001322">
    <property type="entry name" value="Lamin_tail_dom"/>
</dbReference>
<organism evidence="4 5">
    <name type="scientific">Candidatus Thiodiazotropha taylori</name>
    <dbReference type="NCBI Taxonomy" id="2792791"/>
    <lineage>
        <taxon>Bacteria</taxon>
        <taxon>Pseudomonadati</taxon>
        <taxon>Pseudomonadota</taxon>
        <taxon>Gammaproteobacteria</taxon>
        <taxon>Chromatiales</taxon>
        <taxon>Sedimenticolaceae</taxon>
        <taxon>Candidatus Thiodiazotropha</taxon>
    </lineage>
</organism>
<reference evidence="4 5" key="1">
    <citation type="submission" date="2021-05" db="EMBL/GenBank/DDBJ databases">
        <title>Genetic and Functional Diversity in Clade A Lucinid endosymbionts from the Bahamas.</title>
        <authorList>
            <person name="Giani N.M."/>
            <person name="Engel A.S."/>
            <person name="Campbell B.J."/>
        </authorList>
    </citation>
    <scope>NUCLEOTIDE SEQUENCE [LARGE SCALE GENOMIC DNA]</scope>
    <source>
        <strain evidence="4">LUC16012Gg_MoonRockCtena</strain>
    </source>
</reference>
<dbReference type="Pfam" id="PF03372">
    <property type="entry name" value="Exo_endo_phos"/>
    <property type="match status" value="1"/>
</dbReference>
<dbReference type="Pfam" id="PF19580">
    <property type="entry name" value="Exo_endo_phos_3"/>
    <property type="match status" value="1"/>
</dbReference>
<dbReference type="PROSITE" id="PS51841">
    <property type="entry name" value="LTD"/>
    <property type="match status" value="1"/>
</dbReference>
<feature type="compositionally biased region" description="Gly residues" evidence="1">
    <location>
        <begin position="192"/>
        <end position="202"/>
    </location>
</feature>
<dbReference type="SUPFAM" id="SSF56219">
    <property type="entry name" value="DNase I-like"/>
    <property type="match status" value="2"/>
</dbReference>
<evidence type="ECO:0000256" key="2">
    <source>
        <dbReference type="SAM" id="SignalP"/>
    </source>
</evidence>
<accession>A0A944MBW0</accession>
<dbReference type="Gene3D" id="3.60.10.10">
    <property type="entry name" value="Endonuclease/exonuclease/phosphatase"/>
    <property type="match status" value="2"/>
</dbReference>
<keyword evidence="4" id="KW-0378">Hydrolase</keyword>
<dbReference type="InterPro" id="IPR005135">
    <property type="entry name" value="Endo/exonuclease/phosphatase"/>
</dbReference>
<comment type="caution">
    <text evidence="4">The sequence shown here is derived from an EMBL/GenBank/DDBJ whole genome shotgun (WGS) entry which is preliminary data.</text>
</comment>
<evidence type="ECO:0000313" key="4">
    <source>
        <dbReference type="EMBL" id="MBT2988200.1"/>
    </source>
</evidence>
<dbReference type="AlphaFoldDB" id="A0A944MBW0"/>
<dbReference type="CDD" id="cd10283">
    <property type="entry name" value="MnuA_DNase1-like"/>
    <property type="match status" value="1"/>
</dbReference>
<keyword evidence="2" id="KW-0732">Signal</keyword>
<evidence type="ECO:0000256" key="1">
    <source>
        <dbReference type="SAM" id="MobiDB-lite"/>
    </source>
</evidence>
<feature type="signal peptide" evidence="2">
    <location>
        <begin position="1"/>
        <end position="21"/>
    </location>
</feature>
<dbReference type="EMBL" id="JAHHGM010000003">
    <property type="protein sequence ID" value="MBT2988200.1"/>
    <property type="molecule type" value="Genomic_DNA"/>
</dbReference>